<dbReference type="KEGG" id="ssck:SPSK_04207"/>
<feature type="compositionally biased region" description="Pro residues" evidence="1">
    <location>
        <begin position="433"/>
        <end position="444"/>
    </location>
</feature>
<gene>
    <name evidence="2" type="ORF">SPSK_04207</name>
</gene>
<dbReference type="OrthoDB" id="5137723at2759"/>
<feature type="region of interest" description="Disordered" evidence="1">
    <location>
        <begin position="357"/>
        <end position="382"/>
    </location>
</feature>
<proteinExistence type="predicted"/>
<name>A0A0F2LZJ5_SPOSC</name>
<feature type="region of interest" description="Disordered" evidence="1">
    <location>
        <begin position="1"/>
        <end position="87"/>
    </location>
</feature>
<protein>
    <submittedName>
        <fullName evidence="2">Uncharacterized protein</fullName>
    </submittedName>
</protein>
<dbReference type="EMBL" id="AXCR01000010">
    <property type="protein sequence ID" value="KJR82887.1"/>
    <property type="molecule type" value="Genomic_DNA"/>
</dbReference>
<sequence>MANAQNATQGKYANRKCLPSTTPWTSQNALRDDALPALQALEDRPHLRERDVRRFEDDDPPPYESSTECDEEDLLSRVMPPTQDGLSQEDRAMFDAPLTEAERQPVASSMHYPYLAETRYALEESVQRERVNSWARCHSNPEVRRLLCPIGSGEKISLAERRCAVISRHIIKRRWQKLGVWNPKWGILEQFTDGSSSPYRKDRIGGWAWQHDDTPGALWDKKDFDPLRRAVELRQGLRFGEHAPVQPRSHLTASASKSQAEAFITSRPWFQLSVEMVERSKRLLRIDDWGRQRRDNSNIIQNWKDRGDWQDKWNATALGRHVVGWKWRHESPSPEPDDLSGVQTMAGLELTPSETDAFEKIPNAPPTPPPRSPSPIDLTEVPTNPFTRMMQNMRRAQLAAEAAVAAGEAADDGNGDGDVANLPQPDDEHPGGDQPPHPSLPQPAPTRASRRKKAMPPPEEPPRPLRRSARIAALAARQPPAPVKPQPTRQTRGGKGQQSAKQAATADKNRSKQRKGIAGIRKRKPAPKRRC</sequence>
<feature type="compositionally biased region" description="Basic residues" evidence="1">
    <location>
        <begin position="511"/>
        <end position="531"/>
    </location>
</feature>
<comment type="caution">
    <text evidence="2">The sequence shown here is derived from an EMBL/GenBank/DDBJ whole genome shotgun (WGS) entry which is preliminary data.</text>
</comment>
<evidence type="ECO:0000256" key="1">
    <source>
        <dbReference type="SAM" id="MobiDB-lite"/>
    </source>
</evidence>
<feature type="compositionally biased region" description="Polar residues" evidence="1">
    <location>
        <begin position="19"/>
        <end position="29"/>
    </location>
</feature>
<feature type="compositionally biased region" description="Polar residues" evidence="1">
    <location>
        <begin position="487"/>
        <end position="502"/>
    </location>
</feature>
<feature type="compositionally biased region" description="Acidic residues" evidence="1">
    <location>
        <begin position="57"/>
        <end position="73"/>
    </location>
</feature>
<feature type="compositionally biased region" description="Polar residues" evidence="1">
    <location>
        <begin position="1"/>
        <end position="11"/>
    </location>
</feature>
<feature type="compositionally biased region" description="Basic and acidic residues" evidence="1">
    <location>
        <begin position="41"/>
        <end position="56"/>
    </location>
</feature>
<organism evidence="2 3">
    <name type="scientific">Sporothrix schenckii 1099-18</name>
    <dbReference type="NCBI Taxonomy" id="1397361"/>
    <lineage>
        <taxon>Eukaryota</taxon>
        <taxon>Fungi</taxon>
        <taxon>Dikarya</taxon>
        <taxon>Ascomycota</taxon>
        <taxon>Pezizomycotina</taxon>
        <taxon>Sordariomycetes</taxon>
        <taxon>Sordariomycetidae</taxon>
        <taxon>Ophiostomatales</taxon>
        <taxon>Ophiostomataceae</taxon>
        <taxon>Sporothrix</taxon>
    </lineage>
</organism>
<feature type="region of interest" description="Disordered" evidence="1">
    <location>
        <begin position="403"/>
        <end position="531"/>
    </location>
</feature>
<reference evidence="2 3" key="1">
    <citation type="journal article" date="2014" name="BMC Genomics">
        <title>Comparative genomics of the major fungal agents of human and animal Sporotrichosis: Sporothrix schenckii and Sporothrix brasiliensis.</title>
        <authorList>
            <person name="Teixeira M.M."/>
            <person name="de Almeida L.G."/>
            <person name="Kubitschek-Barreira P."/>
            <person name="Alves F.L."/>
            <person name="Kioshima E.S."/>
            <person name="Abadio A.K."/>
            <person name="Fernandes L."/>
            <person name="Derengowski L.S."/>
            <person name="Ferreira K.S."/>
            <person name="Souza R.C."/>
            <person name="Ruiz J.C."/>
            <person name="de Andrade N.C."/>
            <person name="Paes H.C."/>
            <person name="Nicola A.M."/>
            <person name="Albuquerque P."/>
            <person name="Gerber A.L."/>
            <person name="Martins V.P."/>
            <person name="Peconick L.D."/>
            <person name="Neto A.V."/>
            <person name="Chaucanez C.B."/>
            <person name="Silva P.A."/>
            <person name="Cunha O.L."/>
            <person name="de Oliveira F.F."/>
            <person name="dos Santos T.C."/>
            <person name="Barros A.L."/>
            <person name="Soares M.A."/>
            <person name="de Oliveira L.M."/>
            <person name="Marini M.M."/>
            <person name="Villalobos-Duno H."/>
            <person name="Cunha M.M."/>
            <person name="de Hoog S."/>
            <person name="da Silveira J.F."/>
            <person name="Henrissat B."/>
            <person name="Nino-Vega G.A."/>
            <person name="Cisalpino P.S."/>
            <person name="Mora-Montes H.M."/>
            <person name="Almeida S.R."/>
            <person name="Stajich J.E."/>
            <person name="Lopes-Bezerra L.M."/>
            <person name="Vasconcelos A.T."/>
            <person name="Felipe M.S."/>
        </authorList>
    </citation>
    <scope>NUCLEOTIDE SEQUENCE [LARGE SCALE GENOMIC DNA]</scope>
    <source>
        <strain evidence="2 3">1099-18</strain>
    </source>
</reference>
<evidence type="ECO:0000313" key="2">
    <source>
        <dbReference type="EMBL" id="KJR82887.1"/>
    </source>
</evidence>
<dbReference type="Proteomes" id="UP000033710">
    <property type="component" value="Unassembled WGS sequence"/>
</dbReference>
<accession>A0A0F2LZJ5</accession>
<dbReference type="GeneID" id="27666295"/>
<reference evidence="2 3" key="2">
    <citation type="journal article" date="2015" name="Eukaryot. Cell">
        <title>Asexual propagation of a virulent clone complex in a human and feline outbreak of sporotrichosis.</title>
        <authorList>
            <person name="Teixeira Mde M."/>
            <person name="Rodrigues A.M."/>
            <person name="Tsui C.K."/>
            <person name="de Almeida L.G."/>
            <person name="Van Diepeningen A.D."/>
            <person name="van den Ende B.G."/>
            <person name="Fernandes G.F."/>
            <person name="Kano R."/>
            <person name="Hamelin R.C."/>
            <person name="Lopes-Bezerra L.M."/>
            <person name="Vasconcelos A.T."/>
            <person name="de Hoog S."/>
            <person name="de Camargo Z.P."/>
            <person name="Felipe M.S."/>
        </authorList>
    </citation>
    <scope>NUCLEOTIDE SEQUENCE [LARGE SCALE GENOMIC DNA]</scope>
    <source>
        <strain evidence="2 3">1099-18</strain>
    </source>
</reference>
<evidence type="ECO:0000313" key="3">
    <source>
        <dbReference type="Proteomes" id="UP000033710"/>
    </source>
</evidence>
<dbReference type="RefSeq" id="XP_016585563.1">
    <property type="nucleotide sequence ID" value="XM_016731018.1"/>
</dbReference>
<dbReference type="AlphaFoldDB" id="A0A0F2LZJ5"/>
<dbReference type="VEuPathDB" id="FungiDB:SPSK_04207"/>
<feature type="compositionally biased region" description="Pro residues" evidence="1">
    <location>
        <begin position="363"/>
        <end position="373"/>
    </location>
</feature>